<feature type="region of interest" description="Disordered" evidence="9">
    <location>
        <begin position="509"/>
        <end position="535"/>
    </location>
</feature>
<feature type="domain" description="C2H2-type" evidence="10">
    <location>
        <begin position="909"/>
        <end position="936"/>
    </location>
</feature>
<keyword evidence="3" id="KW-0677">Repeat</keyword>
<dbReference type="Gene3D" id="3.30.160.60">
    <property type="entry name" value="Classic Zinc Finger"/>
    <property type="match status" value="13"/>
</dbReference>
<dbReference type="InterPro" id="IPR012934">
    <property type="entry name" value="Znf_AD"/>
</dbReference>
<evidence type="ECO:0000256" key="8">
    <source>
        <dbReference type="PROSITE-ProRule" id="PRU01263"/>
    </source>
</evidence>
<dbReference type="SUPFAM" id="SSF57667">
    <property type="entry name" value="beta-beta-alpha zinc fingers"/>
    <property type="match status" value="10"/>
</dbReference>
<accession>A0A1B6K9G9</accession>
<keyword evidence="6" id="KW-0539">Nucleus</keyword>
<feature type="binding site" evidence="8">
    <location>
        <position position="70"/>
    </location>
    <ligand>
        <name>Zn(2+)</name>
        <dbReference type="ChEBI" id="CHEBI:29105"/>
    </ligand>
</feature>
<feature type="compositionally biased region" description="Basic and acidic residues" evidence="9">
    <location>
        <begin position="519"/>
        <end position="535"/>
    </location>
</feature>
<proteinExistence type="predicted"/>
<dbReference type="Pfam" id="PF13912">
    <property type="entry name" value="zf-C2H2_6"/>
    <property type="match status" value="2"/>
</dbReference>
<evidence type="ECO:0000256" key="1">
    <source>
        <dbReference type="ARBA" id="ARBA00004123"/>
    </source>
</evidence>
<dbReference type="EMBL" id="GEBQ01031885">
    <property type="protein sequence ID" value="JAT08092.1"/>
    <property type="molecule type" value="Transcribed_RNA"/>
</dbReference>
<dbReference type="PANTHER" id="PTHR24393">
    <property type="entry name" value="ZINC FINGER PROTEIN"/>
    <property type="match status" value="1"/>
</dbReference>
<feature type="domain" description="C2H2-type" evidence="10">
    <location>
        <begin position="1030"/>
        <end position="1057"/>
    </location>
</feature>
<dbReference type="Gene3D" id="3.40.1800.20">
    <property type="match status" value="1"/>
</dbReference>
<feature type="domain" description="C2H2-type" evidence="10">
    <location>
        <begin position="456"/>
        <end position="478"/>
    </location>
</feature>
<dbReference type="SMART" id="SM00868">
    <property type="entry name" value="zf-AD"/>
    <property type="match status" value="2"/>
</dbReference>
<keyword evidence="4 7" id="KW-0863">Zinc-finger</keyword>
<dbReference type="GO" id="GO:0000978">
    <property type="term" value="F:RNA polymerase II cis-regulatory region sequence-specific DNA binding"/>
    <property type="evidence" value="ECO:0007669"/>
    <property type="project" value="TreeGrafter"/>
</dbReference>
<feature type="domain" description="C2H2-type" evidence="10">
    <location>
        <begin position="551"/>
        <end position="578"/>
    </location>
</feature>
<dbReference type="FunFam" id="3.30.160.60:FF:000446">
    <property type="entry name" value="Zinc finger protein"/>
    <property type="match status" value="1"/>
</dbReference>
<feature type="domain" description="C2H2-type" evidence="10">
    <location>
        <begin position="1058"/>
        <end position="1085"/>
    </location>
</feature>
<feature type="domain" description="C2H2-type" evidence="10">
    <location>
        <begin position="790"/>
        <end position="817"/>
    </location>
</feature>
<feature type="region of interest" description="Disordered" evidence="9">
    <location>
        <begin position="717"/>
        <end position="782"/>
    </location>
</feature>
<feature type="compositionally biased region" description="Basic and acidic residues" evidence="9">
    <location>
        <begin position="424"/>
        <end position="436"/>
    </location>
</feature>
<dbReference type="PROSITE" id="PS00028">
    <property type="entry name" value="ZINC_FINGER_C2H2_1"/>
    <property type="match status" value="17"/>
</dbReference>
<dbReference type="GO" id="GO:0008270">
    <property type="term" value="F:zinc ion binding"/>
    <property type="evidence" value="ECO:0007669"/>
    <property type="project" value="UniProtKB-UniRule"/>
</dbReference>
<dbReference type="AlphaFoldDB" id="A0A1B6K9G9"/>
<feature type="compositionally biased region" description="Basic and acidic residues" evidence="9">
    <location>
        <begin position="173"/>
        <end position="182"/>
    </location>
</feature>
<feature type="binding site" evidence="8">
    <location>
        <position position="25"/>
    </location>
    <ligand>
        <name>Zn(2+)</name>
        <dbReference type="ChEBI" id="CHEBI:29105"/>
    </ligand>
</feature>
<feature type="compositionally biased region" description="Basic and acidic residues" evidence="9">
    <location>
        <begin position="717"/>
        <end position="732"/>
    </location>
</feature>
<dbReference type="PROSITE" id="PS51915">
    <property type="entry name" value="ZAD"/>
    <property type="match status" value="1"/>
</dbReference>
<dbReference type="PANTHER" id="PTHR24393:SF34">
    <property type="entry name" value="PR_SET DOMAIN 13"/>
    <property type="match status" value="1"/>
</dbReference>
<dbReference type="FunFam" id="3.30.160.60:FF:000110">
    <property type="entry name" value="Zinc finger protein-like"/>
    <property type="match status" value="1"/>
</dbReference>
<feature type="domain" description="ZAD" evidence="11">
    <location>
        <begin position="23"/>
        <end position="97"/>
    </location>
</feature>
<feature type="domain" description="C2H2-type" evidence="10">
    <location>
        <begin position="605"/>
        <end position="627"/>
    </location>
</feature>
<organism evidence="12">
    <name type="scientific">Graphocephala atropunctata</name>
    <dbReference type="NCBI Taxonomy" id="36148"/>
    <lineage>
        <taxon>Eukaryota</taxon>
        <taxon>Metazoa</taxon>
        <taxon>Ecdysozoa</taxon>
        <taxon>Arthropoda</taxon>
        <taxon>Hexapoda</taxon>
        <taxon>Insecta</taxon>
        <taxon>Pterygota</taxon>
        <taxon>Neoptera</taxon>
        <taxon>Paraneoptera</taxon>
        <taxon>Hemiptera</taxon>
        <taxon>Auchenorrhyncha</taxon>
        <taxon>Membracoidea</taxon>
        <taxon>Cicadellidae</taxon>
        <taxon>Cicadellinae</taxon>
        <taxon>Cicadellini</taxon>
        <taxon>Graphocephala</taxon>
    </lineage>
</organism>
<feature type="region of interest" description="Disordered" evidence="9">
    <location>
        <begin position="168"/>
        <end position="221"/>
    </location>
</feature>
<feature type="domain" description="C2H2-type" evidence="10">
    <location>
        <begin position="848"/>
        <end position="875"/>
    </location>
</feature>
<dbReference type="SMART" id="SM00355">
    <property type="entry name" value="ZnF_C2H2"/>
    <property type="match status" value="19"/>
</dbReference>
<evidence type="ECO:0000259" key="10">
    <source>
        <dbReference type="PROSITE" id="PS50157"/>
    </source>
</evidence>
<keyword evidence="5 8" id="KW-0862">Zinc</keyword>
<evidence type="ECO:0000256" key="6">
    <source>
        <dbReference type="ARBA" id="ARBA00023242"/>
    </source>
</evidence>
<comment type="subcellular location">
    <subcellularLocation>
        <location evidence="1">Nucleus</location>
    </subcellularLocation>
</comment>
<evidence type="ECO:0008006" key="13">
    <source>
        <dbReference type="Google" id="ProtNLM"/>
    </source>
</evidence>
<feature type="compositionally biased region" description="Polar residues" evidence="9">
    <location>
        <begin position="191"/>
        <end position="204"/>
    </location>
</feature>
<dbReference type="SUPFAM" id="SSF57716">
    <property type="entry name" value="Glucocorticoid receptor-like (DNA-binding domain)"/>
    <property type="match status" value="1"/>
</dbReference>
<dbReference type="FunFam" id="3.30.160.60:FF:000870">
    <property type="entry name" value="zinc finger protein 197 isoform X1"/>
    <property type="match status" value="1"/>
</dbReference>
<dbReference type="FunFam" id="3.30.160.60:FF:000065">
    <property type="entry name" value="B-cell CLL/lymphoma 6, member B"/>
    <property type="match status" value="2"/>
</dbReference>
<name>A0A1B6K9G9_9HEMI</name>
<dbReference type="Pfam" id="PF00096">
    <property type="entry name" value="zf-C2H2"/>
    <property type="match status" value="10"/>
</dbReference>
<feature type="domain" description="C2H2-type" evidence="10">
    <location>
        <begin position="633"/>
        <end position="657"/>
    </location>
</feature>
<feature type="binding site" evidence="8">
    <location>
        <position position="73"/>
    </location>
    <ligand>
        <name>Zn(2+)</name>
        <dbReference type="ChEBI" id="CHEBI:29105"/>
    </ligand>
</feature>
<evidence type="ECO:0000256" key="7">
    <source>
        <dbReference type="PROSITE-ProRule" id="PRU00042"/>
    </source>
</evidence>
<dbReference type="GO" id="GO:0001228">
    <property type="term" value="F:DNA-binding transcription activator activity, RNA polymerase II-specific"/>
    <property type="evidence" value="ECO:0007669"/>
    <property type="project" value="TreeGrafter"/>
</dbReference>
<evidence type="ECO:0000256" key="9">
    <source>
        <dbReference type="SAM" id="MobiDB-lite"/>
    </source>
</evidence>
<dbReference type="InterPro" id="IPR013087">
    <property type="entry name" value="Znf_C2H2_type"/>
</dbReference>
<evidence type="ECO:0000259" key="11">
    <source>
        <dbReference type="PROSITE" id="PS51915"/>
    </source>
</evidence>
<reference evidence="12" key="1">
    <citation type="submission" date="2015-11" db="EMBL/GenBank/DDBJ databases">
        <title>De novo transcriptome assembly of four potential Pierce s Disease insect vectors from Arizona vineyards.</title>
        <authorList>
            <person name="Tassone E.E."/>
        </authorList>
    </citation>
    <scope>NUCLEOTIDE SEQUENCE</scope>
</reference>
<feature type="compositionally biased region" description="Basic and acidic residues" evidence="9">
    <location>
        <begin position="751"/>
        <end position="773"/>
    </location>
</feature>
<evidence type="ECO:0000256" key="5">
    <source>
        <dbReference type="ARBA" id="ARBA00022833"/>
    </source>
</evidence>
<dbReference type="Pfam" id="PF07776">
    <property type="entry name" value="zf-AD"/>
    <property type="match status" value="1"/>
</dbReference>
<evidence type="ECO:0000256" key="2">
    <source>
        <dbReference type="ARBA" id="ARBA00022723"/>
    </source>
</evidence>
<protein>
    <recommendedName>
        <fullName evidence="13">Protein krueppel</fullName>
    </recommendedName>
</protein>
<feature type="domain" description="C2H2-type" evidence="10">
    <location>
        <begin position="288"/>
        <end position="315"/>
    </location>
</feature>
<feature type="domain" description="C2H2-type" evidence="10">
    <location>
        <begin position="365"/>
        <end position="392"/>
    </location>
</feature>
<feature type="domain" description="C2H2-type" evidence="10">
    <location>
        <begin position="578"/>
        <end position="605"/>
    </location>
</feature>
<feature type="domain" description="C2H2-type" evidence="10">
    <location>
        <begin position="936"/>
        <end position="963"/>
    </location>
</feature>
<keyword evidence="2 8" id="KW-0479">Metal-binding</keyword>
<dbReference type="FunFam" id="3.30.160.60:FF:002343">
    <property type="entry name" value="Zinc finger protein 33A"/>
    <property type="match status" value="1"/>
</dbReference>
<evidence type="ECO:0000256" key="3">
    <source>
        <dbReference type="ARBA" id="ARBA00022737"/>
    </source>
</evidence>
<feature type="domain" description="C2H2-type" evidence="10">
    <location>
        <begin position="1002"/>
        <end position="1029"/>
    </location>
</feature>
<evidence type="ECO:0000313" key="12">
    <source>
        <dbReference type="EMBL" id="JAT08092.1"/>
    </source>
</evidence>
<dbReference type="PROSITE" id="PS50157">
    <property type="entry name" value="ZINC_FINGER_C2H2_2"/>
    <property type="match status" value="16"/>
</dbReference>
<sequence length="1173" mass="135490">MDAMEVGAMDSDQSDEKPDCTVQICRVCLLSNLDMRDLFLEKDKDSLSAKVMSFTNVKMIPNDGLPQKLCCGCAAKLESAFEFKLQVEQADTVLRSKSHSMDIKDKFFSEEGVPAEVDSDNGMDDNFLDDTFEEMDGSAEQNIPDGTPLILNGQTALKQVEYILLEENPSSQFDKKNNEEQRPAGTKLQDKVNQSNDGNVSEAENLTIKPEELTTSPEEDPLKCDNSLCEIPVENGNSLSATKIIEAAKIKVATDEDSDEANYFKHLNLRSKSKEGPTENLEPDKVFFMCYFCEKQFNSKIILKEHMYSHEEVRRTLSHKGTSECKKPLILSTDTTPLKISLIHSTPAKPKVYDQSLLPSGKKLNKCPHCGKEYLYISSYTKHLKQHEGEKDIGKHDPIMPLEILFHEDESSLDFGNCNNPKKSNPDSKPREKDVVDGMEGDYTKLDERFQESVIYTCKKCEDKFLVKKDLMIHLLSHDIGLKCKICREEFNSFKDWKTHCLIHVKEGHSSENTEGDDDSKGKSVDKNKDDDGLHLLDASEKNSWTEVLELKCPECPMTYSHRRSASRHLETHVGKKHRCEVCGLGFTRKDHLQRHMETHTGTRYHCTVCNKQFTRKDHLQRHLKQHPKIVSYKCTQCNKTFGNKLTLKNHLKVANHKTASFEPDFESNMRSKRVAAKAAREFIDLMAMELQGESFFDDDDELWTASGESYNRKEEVKIKESNVKTESEHTVKKGMPTLTNHKKQTENMTEETHQKVSSESDREQRKFERDVDNDNSDYESGFDTSMNTYECPTCNKSYSTKKSLMRHQLVHDEPNYQCDICGLKIFRRDKFNEHYDKCSGKHPDKVTKCNICGDAFESNELLREHKANHVAEGVVTEEVLKNFEPEPPIDKTPDSKLLRKRRTDIVGLKCPECNKQYNNRKNLLRHVQIHKDKKFLCDVCPKKFFRREHLKVHLAKHNIVKPYACEICPKRFLKEEQLTNHVSRHDGLPRKSKNQNGLKRYLCEICSKTFTQSTTLVAHLRAHKGIKPYVCTFCSRPFTTKAYLRMHLRTHTQERPYICQYCSKAFARADTLANHVTQHTGEAKYQCKFCQKNFRRLKNLKEHIFIHTGQRPYACPTCDRRFSNNGSRYAHRKKCLQAFIQRQSHTEALAEEQREQFRLHMHERAQQTFTQL</sequence>
<feature type="domain" description="C2H2-type" evidence="10">
    <location>
        <begin position="964"/>
        <end position="991"/>
    </location>
</feature>
<dbReference type="GO" id="GO:0005634">
    <property type="term" value="C:nucleus"/>
    <property type="evidence" value="ECO:0007669"/>
    <property type="project" value="UniProtKB-SubCell"/>
</dbReference>
<feature type="region of interest" description="Disordered" evidence="9">
    <location>
        <begin position="417"/>
        <end position="436"/>
    </location>
</feature>
<feature type="domain" description="C2H2-type" evidence="10">
    <location>
        <begin position="1086"/>
        <end position="1113"/>
    </location>
</feature>
<dbReference type="InterPro" id="IPR036236">
    <property type="entry name" value="Znf_C2H2_sf"/>
</dbReference>
<gene>
    <name evidence="12" type="ORF">g.15905</name>
</gene>
<evidence type="ECO:0000256" key="4">
    <source>
        <dbReference type="ARBA" id="ARBA00022771"/>
    </source>
</evidence>
<feature type="binding site" evidence="8">
    <location>
        <position position="28"/>
    </location>
    <ligand>
        <name>Zn(2+)</name>
        <dbReference type="ChEBI" id="CHEBI:29105"/>
    </ligand>
</feature>